<accession>K3ZA15</accession>
<dbReference type="Gramene" id="KQL13063">
    <property type="protein sequence ID" value="KQL13063"/>
    <property type="gene ID" value="SETIT_023188mg"/>
</dbReference>
<dbReference type="EMBL" id="AGNK02001422">
    <property type="status" value="NOT_ANNOTATED_CDS"/>
    <property type="molecule type" value="Genomic_DNA"/>
</dbReference>
<dbReference type="EnsemblPlants" id="KQL13063">
    <property type="protein sequence ID" value="KQL13063"/>
    <property type="gene ID" value="SETIT_023188mg"/>
</dbReference>
<evidence type="ECO:0000256" key="4">
    <source>
        <dbReference type="ARBA" id="ARBA00047960"/>
    </source>
</evidence>
<dbReference type="PROSITE" id="PS50404">
    <property type="entry name" value="GST_NTER"/>
    <property type="match status" value="1"/>
</dbReference>
<name>K3ZA15_SETIT</name>
<comment type="catalytic activity">
    <reaction evidence="4">
        <text>RX + glutathione = an S-substituted glutathione + a halide anion + H(+)</text>
        <dbReference type="Rhea" id="RHEA:16437"/>
        <dbReference type="ChEBI" id="CHEBI:15378"/>
        <dbReference type="ChEBI" id="CHEBI:16042"/>
        <dbReference type="ChEBI" id="CHEBI:17792"/>
        <dbReference type="ChEBI" id="CHEBI:57925"/>
        <dbReference type="ChEBI" id="CHEBI:90779"/>
        <dbReference type="EC" id="2.5.1.18"/>
    </reaction>
</comment>
<dbReference type="HOGENOM" id="CLU_011226_5_5_1"/>
<evidence type="ECO:0000256" key="1">
    <source>
        <dbReference type="ARBA" id="ARBA00010128"/>
    </source>
</evidence>
<evidence type="ECO:0000313" key="7">
    <source>
        <dbReference type="EnsemblPlants" id="KQL13063"/>
    </source>
</evidence>
<dbReference type="FunFam" id="1.20.1050.10:FF:000004">
    <property type="entry name" value="Glutathione S-transferase F2"/>
    <property type="match status" value="1"/>
</dbReference>
<evidence type="ECO:0000259" key="5">
    <source>
        <dbReference type="PROSITE" id="PS50404"/>
    </source>
</evidence>
<comment type="similarity">
    <text evidence="1">Belongs to the GST superfamily. Phi family.</text>
</comment>
<dbReference type="EC" id="2.5.1.18" evidence="2"/>
<dbReference type="PROSITE" id="PS50405">
    <property type="entry name" value="GST_CTER"/>
    <property type="match status" value="1"/>
</dbReference>
<feature type="domain" description="GST N-terminal" evidence="5">
    <location>
        <begin position="1"/>
        <end position="44"/>
    </location>
</feature>
<keyword evidence="8" id="KW-1185">Reference proteome</keyword>
<dbReference type="InterPro" id="IPR036249">
    <property type="entry name" value="Thioredoxin-like_sf"/>
</dbReference>
<dbReference type="PANTHER" id="PTHR43900:SF17">
    <property type="entry name" value="GLUTATHIONE S-TRANSFERASE 4"/>
    <property type="match status" value="1"/>
</dbReference>
<dbReference type="AlphaFoldDB" id="K3ZA15"/>
<dbReference type="InterPro" id="IPR004046">
    <property type="entry name" value="GST_C"/>
</dbReference>
<proteinExistence type="inferred from homology"/>
<dbReference type="SFLD" id="SFLDS00019">
    <property type="entry name" value="Glutathione_Transferase_(cytos"/>
    <property type="match status" value="1"/>
</dbReference>
<dbReference type="InterPro" id="IPR004045">
    <property type="entry name" value="Glutathione_S-Trfase_N"/>
</dbReference>
<feature type="domain" description="GST C-terminal" evidence="6">
    <location>
        <begin position="49"/>
        <end position="182"/>
    </location>
</feature>
<dbReference type="Proteomes" id="UP000004995">
    <property type="component" value="Unassembled WGS sequence"/>
</dbReference>
<dbReference type="SUPFAM" id="SSF52833">
    <property type="entry name" value="Thioredoxin-like"/>
    <property type="match status" value="1"/>
</dbReference>
<reference evidence="7" key="2">
    <citation type="submission" date="2018-08" db="UniProtKB">
        <authorList>
            <consortium name="EnsemblPlants"/>
        </authorList>
    </citation>
    <scope>IDENTIFICATION</scope>
    <source>
        <strain evidence="7">Yugu1</strain>
    </source>
</reference>
<evidence type="ECO:0000259" key="6">
    <source>
        <dbReference type="PROSITE" id="PS50405"/>
    </source>
</evidence>
<evidence type="ECO:0000313" key="8">
    <source>
        <dbReference type="Proteomes" id="UP000004995"/>
    </source>
</evidence>
<evidence type="ECO:0000256" key="2">
    <source>
        <dbReference type="ARBA" id="ARBA00012452"/>
    </source>
</evidence>
<dbReference type="InterPro" id="IPR036282">
    <property type="entry name" value="Glutathione-S-Trfase_C_sf"/>
</dbReference>
<organism evidence="7 8">
    <name type="scientific">Setaria italica</name>
    <name type="common">Foxtail millet</name>
    <name type="synonym">Panicum italicum</name>
    <dbReference type="NCBI Taxonomy" id="4555"/>
    <lineage>
        <taxon>Eukaryota</taxon>
        <taxon>Viridiplantae</taxon>
        <taxon>Streptophyta</taxon>
        <taxon>Embryophyta</taxon>
        <taxon>Tracheophyta</taxon>
        <taxon>Spermatophyta</taxon>
        <taxon>Magnoliopsida</taxon>
        <taxon>Liliopsida</taxon>
        <taxon>Poales</taxon>
        <taxon>Poaceae</taxon>
        <taxon>PACMAD clade</taxon>
        <taxon>Panicoideae</taxon>
        <taxon>Panicodae</taxon>
        <taxon>Paniceae</taxon>
        <taxon>Cenchrinae</taxon>
        <taxon>Setaria</taxon>
    </lineage>
</organism>
<protein>
    <recommendedName>
        <fullName evidence="2">glutathione transferase</fullName>
        <ecNumber evidence="2">2.5.1.18</ecNumber>
    </recommendedName>
</protein>
<gene>
    <name evidence="7" type="primary">LOC101783868</name>
</gene>
<keyword evidence="3" id="KW-0808">Transferase</keyword>
<dbReference type="SUPFAM" id="SSF47616">
    <property type="entry name" value="GST C-terminal domain-like"/>
    <property type="match status" value="1"/>
</dbReference>
<dbReference type="SFLD" id="SFLDG00358">
    <property type="entry name" value="Main_(cytGST)"/>
    <property type="match status" value="1"/>
</dbReference>
<dbReference type="CDD" id="cd03187">
    <property type="entry name" value="GST_C_Phi"/>
    <property type="match status" value="1"/>
</dbReference>
<dbReference type="Pfam" id="PF00043">
    <property type="entry name" value="GST_C"/>
    <property type="match status" value="1"/>
</dbReference>
<dbReference type="InterPro" id="IPR034347">
    <property type="entry name" value="GST_Phi_C"/>
</dbReference>
<sequence length="182" mass="20177">MHPLMILCLLQPFGQVPVLEDGDLTLFESRAIARHVFRKHKPELLGAGSLEHSAMVDVWLEVEAHQLHPAAGGVVVECVFAPLLGRARNQAAIDENLGKLKKVLEVYEARLSQSRYLAGDFLSVADLSHFTIMHYFMGTEYAAVVEALPHVRAWWEELAARPAARKVAEFMPLGAGLAKKDE</sequence>
<dbReference type="InterPro" id="IPR040079">
    <property type="entry name" value="Glutathione_S-Trfase"/>
</dbReference>
<dbReference type="Pfam" id="PF02798">
    <property type="entry name" value="GST_N"/>
    <property type="match status" value="1"/>
</dbReference>
<dbReference type="GO" id="GO:0009636">
    <property type="term" value="P:response to toxic substance"/>
    <property type="evidence" value="ECO:0007669"/>
    <property type="project" value="UniProtKB-ARBA"/>
</dbReference>
<dbReference type="GO" id="GO:0004364">
    <property type="term" value="F:glutathione transferase activity"/>
    <property type="evidence" value="ECO:0007669"/>
    <property type="project" value="UniProtKB-EC"/>
</dbReference>
<dbReference type="Gene3D" id="1.20.1050.10">
    <property type="match status" value="1"/>
</dbReference>
<evidence type="ECO:0000256" key="3">
    <source>
        <dbReference type="ARBA" id="ARBA00022679"/>
    </source>
</evidence>
<dbReference type="Gene3D" id="3.40.30.10">
    <property type="entry name" value="Glutaredoxin"/>
    <property type="match status" value="1"/>
</dbReference>
<dbReference type="ExpressionAtlas" id="K3ZA15">
    <property type="expression patterns" value="baseline"/>
</dbReference>
<reference evidence="8" key="1">
    <citation type="journal article" date="2012" name="Nat. Biotechnol.">
        <title>Reference genome sequence of the model plant Setaria.</title>
        <authorList>
            <person name="Bennetzen J.L."/>
            <person name="Schmutz J."/>
            <person name="Wang H."/>
            <person name="Percifield R."/>
            <person name="Hawkins J."/>
            <person name="Pontaroli A.C."/>
            <person name="Estep M."/>
            <person name="Feng L."/>
            <person name="Vaughn J.N."/>
            <person name="Grimwood J."/>
            <person name="Jenkins J."/>
            <person name="Barry K."/>
            <person name="Lindquist E."/>
            <person name="Hellsten U."/>
            <person name="Deshpande S."/>
            <person name="Wang X."/>
            <person name="Wu X."/>
            <person name="Mitros T."/>
            <person name="Triplett J."/>
            <person name="Yang X."/>
            <person name="Ye C.Y."/>
            <person name="Mauro-Herrera M."/>
            <person name="Wang L."/>
            <person name="Li P."/>
            <person name="Sharma M."/>
            <person name="Sharma R."/>
            <person name="Ronald P.C."/>
            <person name="Panaud O."/>
            <person name="Kellogg E.A."/>
            <person name="Brutnell T.P."/>
            <person name="Doust A.N."/>
            <person name="Tuskan G.A."/>
            <person name="Rokhsar D."/>
            <person name="Devos K.M."/>
        </authorList>
    </citation>
    <scope>NUCLEOTIDE SEQUENCE [LARGE SCALE GENOMIC DNA]</scope>
    <source>
        <strain evidence="8">cv. Yugu1</strain>
    </source>
</reference>
<dbReference type="PANTHER" id="PTHR43900">
    <property type="entry name" value="GLUTATHIONE S-TRANSFERASE RHO"/>
    <property type="match status" value="1"/>
</dbReference>
<dbReference type="InterPro" id="IPR010987">
    <property type="entry name" value="Glutathione-S-Trfase_C-like"/>
</dbReference>